<proteinExistence type="predicted"/>
<sequence precursor="true">MHQHPIVASCRWLSLVTLLAAWVAPGMAEPLRENAAEPQAPDLATRKFGHDWPTFLGPHGDGKSKETGLDFDWPDAGPSIAWQAPLGVGYGGPSISRGRLFHFDRHGDHDRLTCRVAETGELLWSAAYPTGYADLLEYNNGPRCSPVVDGDRVYTFSSEGFLRCARVTDGDLMWQIDTAKQFNVVKNFFGVGSTPLVFGDYLIVNVGGGPPGGPSDVYAARGEERASGSGVVAFDKLRGTVAWKCADELASYASPVAAEIDGRPWCFVFARGGLVALNPLTGQIDFQYPWRAQMLESVNASSPVVVGDEVFISETYGPGSSLLRVRPGAFDVVWKDDPRTRRKSMQLHWNTAIQHDGYLYGSSGRHSNGAELRCIEWSTGNVRWNAGLLGRCSLLYADGHLINLSELGTLQVLKANPERYELMQSVLLQDADGEELLKPPAWTAPVLARGMLYVRGEDRLVCIDLAKQRAQSP</sequence>
<feature type="domain" description="Pyrrolo-quinoline quinone repeat" evidence="2">
    <location>
        <begin position="146"/>
        <end position="385"/>
    </location>
</feature>
<evidence type="ECO:0000256" key="1">
    <source>
        <dbReference type="SAM" id="SignalP"/>
    </source>
</evidence>
<dbReference type="Proteomes" id="UP000317429">
    <property type="component" value="Chromosome"/>
</dbReference>
<dbReference type="Gene3D" id="2.130.10.10">
    <property type="entry name" value="YVTN repeat-like/Quinoprotein amine dehydrogenase"/>
    <property type="match status" value="2"/>
</dbReference>
<gene>
    <name evidence="3" type="primary">bamB_7</name>
    <name evidence="3" type="ORF">Pla175_30360</name>
</gene>
<dbReference type="AlphaFoldDB" id="A0A518DDU3"/>
<protein>
    <submittedName>
        <fullName evidence="3">Outer membrane protein assembly factor BamB</fullName>
    </submittedName>
</protein>
<feature type="chain" id="PRO_5021745001" evidence="1">
    <location>
        <begin position="29"/>
        <end position="473"/>
    </location>
</feature>
<evidence type="ECO:0000313" key="3">
    <source>
        <dbReference type="EMBL" id="QDU89643.1"/>
    </source>
</evidence>
<dbReference type="PANTHER" id="PTHR34512:SF30">
    <property type="entry name" value="OUTER MEMBRANE PROTEIN ASSEMBLY FACTOR BAMB"/>
    <property type="match status" value="1"/>
</dbReference>
<dbReference type="PANTHER" id="PTHR34512">
    <property type="entry name" value="CELL SURFACE PROTEIN"/>
    <property type="match status" value="1"/>
</dbReference>
<keyword evidence="4" id="KW-1185">Reference proteome</keyword>
<dbReference type="InterPro" id="IPR015943">
    <property type="entry name" value="WD40/YVTN_repeat-like_dom_sf"/>
</dbReference>
<name>A0A518DDU3_9BACT</name>
<organism evidence="3 4">
    <name type="scientific">Pirellulimonas nuda</name>
    <dbReference type="NCBI Taxonomy" id="2528009"/>
    <lineage>
        <taxon>Bacteria</taxon>
        <taxon>Pseudomonadati</taxon>
        <taxon>Planctomycetota</taxon>
        <taxon>Planctomycetia</taxon>
        <taxon>Pirellulales</taxon>
        <taxon>Lacipirellulaceae</taxon>
        <taxon>Pirellulimonas</taxon>
    </lineage>
</organism>
<dbReference type="EMBL" id="CP036291">
    <property type="protein sequence ID" value="QDU89643.1"/>
    <property type="molecule type" value="Genomic_DNA"/>
</dbReference>
<dbReference type="KEGG" id="pnd:Pla175_30360"/>
<feature type="signal peptide" evidence="1">
    <location>
        <begin position="1"/>
        <end position="28"/>
    </location>
</feature>
<keyword evidence="1" id="KW-0732">Signal</keyword>
<dbReference type="InterPro" id="IPR002372">
    <property type="entry name" value="PQQ_rpt_dom"/>
</dbReference>
<dbReference type="SUPFAM" id="SSF50998">
    <property type="entry name" value="Quinoprotein alcohol dehydrogenase-like"/>
    <property type="match status" value="1"/>
</dbReference>
<dbReference type="InterPro" id="IPR011047">
    <property type="entry name" value="Quinoprotein_ADH-like_sf"/>
</dbReference>
<evidence type="ECO:0000259" key="2">
    <source>
        <dbReference type="Pfam" id="PF13360"/>
    </source>
</evidence>
<dbReference type="RefSeq" id="WP_197526858.1">
    <property type="nucleotide sequence ID" value="NZ_CP036291.1"/>
</dbReference>
<evidence type="ECO:0000313" key="4">
    <source>
        <dbReference type="Proteomes" id="UP000317429"/>
    </source>
</evidence>
<dbReference type="Pfam" id="PF13360">
    <property type="entry name" value="PQQ_2"/>
    <property type="match status" value="1"/>
</dbReference>
<accession>A0A518DDU3</accession>
<reference evidence="3 4" key="1">
    <citation type="submission" date="2019-02" db="EMBL/GenBank/DDBJ databases">
        <title>Deep-cultivation of Planctomycetes and their phenomic and genomic characterization uncovers novel biology.</title>
        <authorList>
            <person name="Wiegand S."/>
            <person name="Jogler M."/>
            <person name="Boedeker C."/>
            <person name="Pinto D."/>
            <person name="Vollmers J."/>
            <person name="Rivas-Marin E."/>
            <person name="Kohn T."/>
            <person name="Peeters S.H."/>
            <person name="Heuer A."/>
            <person name="Rast P."/>
            <person name="Oberbeckmann S."/>
            <person name="Bunk B."/>
            <person name="Jeske O."/>
            <person name="Meyerdierks A."/>
            <person name="Storesund J.E."/>
            <person name="Kallscheuer N."/>
            <person name="Luecker S."/>
            <person name="Lage O.M."/>
            <person name="Pohl T."/>
            <person name="Merkel B.J."/>
            <person name="Hornburger P."/>
            <person name="Mueller R.-W."/>
            <person name="Bruemmer F."/>
            <person name="Labrenz M."/>
            <person name="Spormann A.M."/>
            <person name="Op den Camp H."/>
            <person name="Overmann J."/>
            <person name="Amann R."/>
            <person name="Jetten M.S.M."/>
            <person name="Mascher T."/>
            <person name="Medema M.H."/>
            <person name="Devos D.P."/>
            <person name="Kaster A.-K."/>
            <person name="Ovreas L."/>
            <person name="Rohde M."/>
            <person name="Galperin M.Y."/>
            <person name="Jogler C."/>
        </authorList>
    </citation>
    <scope>NUCLEOTIDE SEQUENCE [LARGE SCALE GENOMIC DNA]</scope>
    <source>
        <strain evidence="3 4">Pla175</strain>
    </source>
</reference>